<evidence type="ECO:0000313" key="3">
    <source>
        <dbReference type="Proteomes" id="UP001331761"/>
    </source>
</evidence>
<protein>
    <recommendedName>
        <fullName evidence="4">Secreted protein</fullName>
    </recommendedName>
</protein>
<dbReference type="AlphaFoldDB" id="A0AAN8J3F7"/>
<evidence type="ECO:0008006" key="4">
    <source>
        <dbReference type="Google" id="ProtNLM"/>
    </source>
</evidence>
<keyword evidence="1" id="KW-0732">Signal</keyword>
<feature type="chain" id="PRO_5042981949" description="Secreted protein" evidence="1">
    <location>
        <begin position="19"/>
        <end position="81"/>
    </location>
</feature>
<gene>
    <name evidence="2" type="ORF">GCK32_021362</name>
</gene>
<sequence>MLRQVLLLIAFYSSAVFSKDGDLIAPAVRVVRLQVDYPEAAVQEIPKIHKWNSIMRNSVIASLKFINKHWMICGSGPNNER</sequence>
<dbReference type="Proteomes" id="UP001331761">
    <property type="component" value="Unassembled WGS sequence"/>
</dbReference>
<name>A0AAN8J3F7_TRICO</name>
<keyword evidence="3" id="KW-1185">Reference proteome</keyword>
<evidence type="ECO:0000313" key="2">
    <source>
        <dbReference type="EMBL" id="KAK5985204.1"/>
    </source>
</evidence>
<reference evidence="2 3" key="1">
    <citation type="submission" date="2019-10" db="EMBL/GenBank/DDBJ databases">
        <title>Assembly and Annotation for the nematode Trichostrongylus colubriformis.</title>
        <authorList>
            <person name="Martin J."/>
        </authorList>
    </citation>
    <scope>NUCLEOTIDE SEQUENCE [LARGE SCALE GENOMIC DNA]</scope>
    <source>
        <strain evidence="2">G859</strain>
        <tissue evidence="2">Whole worm</tissue>
    </source>
</reference>
<organism evidence="2 3">
    <name type="scientific">Trichostrongylus colubriformis</name>
    <name type="common">Black scour worm</name>
    <dbReference type="NCBI Taxonomy" id="6319"/>
    <lineage>
        <taxon>Eukaryota</taxon>
        <taxon>Metazoa</taxon>
        <taxon>Ecdysozoa</taxon>
        <taxon>Nematoda</taxon>
        <taxon>Chromadorea</taxon>
        <taxon>Rhabditida</taxon>
        <taxon>Rhabditina</taxon>
        <taxon>Rhabditomorpha</taxon>
        <taxon>Strongyloidea</taxon>
        <taxon>Trichostrongylidae</taxon>
        <taxon>Trichostrongylus</taxon>
    </lineage>
</organism>
<comment type="caution">
    <text evidence="2">The sequence shown here is derived from an EMBL/GenBank/DDBJ whole genome shotgun (WGS) entry which is preliminary data.</text>
</comment>
<accession>A0AAN8J3F7</accession>
<evidence type="ECO:0000256" key="1">
    <source>
        <dbReference type="SAM" id="SignalP"/>
    </source>
</evidence>
<dbReference type="EMBL" id="WIXE01001980">
    <property type="protein sequence ID" value="KAK5985204.1"/>
    <property type="molecule type" value="Genomic_DNA"/>
</dbReference>
<feature type="signal peptide" evidence="1">
    <location>
        <begin position="1"/>
        <end position="18"/>
    </location>
</feature>
<proteinExistence type="predicted"/>